<dbReference type="Gene3D" id="2.60.40.10">
    <property type="entry name" value="Immunoglobulins"/>
    <property type="match status" value="2"/>
</dbReference>
<evidence type="ECO:0000256" key="6">
    <source>
        <dbReference type="ARBA" id="ARBA00023319"/>
    </source>
</evidence>
<evidence type="ECO:0000313" key="10">
    <source>
        <dbReference type="Ensembl" id="ENSCCRP00000048801.2"/>
    </source>
</evidence>
<reference evidence="10" key="2">
    <citation type="submission" date="2025-09" db="UniProtKB">
        <authorList>
            <consortium name="Ensembl"/>
        </authorList>
    </citation>
    <scope>IDENTIFICATION</scope>
</reference>
<comment type="subcellular location">
    <subcellularLocation>
        <location evidence="1">Membrane</location>
    </subcellularLocation>
</comment>
<keyword evidence="5" id="KW-0325">Glycoprotein</keyword>
<dbReference type="InterPro" id="IPR013783">
    <property type="entry name" value="Ig-like_fold"/>
</dbReference>
<keyword evidence="6" id="KW-0393">Immunoglobulin domain</keyword>
<evidence type="ECO:0000256" key="1">
    <source>
        <dbReference type="ARBA" id="ARBA00004370"/>
    </source>
</evidence>
<reference evidence="10" key="1">
    <citation type="submission" date="2025-08" db="UniProtKB">
        <authorList>
            <consortium name="Ensembl"/>
        </authorList>
    </citation>
    <scope>IDENTIFICATION</scope>
</reference>
<evidence type="ECO:0000256" key="5">
    <source>
        <dbReference type="ARBA" id="ARBA00023180"/>
    </source>
</evidence>
<dbReference type="PANTHER" id="PTHR24100">
    <property type="entry name" value="BUTYROPHILIN"/>
    <property type="match status" value="1"/>
</dbReference>
<feature type="compositionally biased region" description="Basic and acidic residues" evidence="7">
    <location>
        <begin position="364"/>
        <end position="373"/>
    </location>
</feature>
<dbReference type="SUPFAM" id="SSF48726">
    <property type="entry name" value="Immunoglobulin"/>
    <property type="match status" value="2"/>
</dbReference>
<keyword evidence="3 8" id="KW-0472">Membrane</keyword>
<protein>
    <recommendedName>
        <fullName evidence="9">Ig-like domain-containing protein</fullName>
    </recommendedName>
</protein>
<dbReference type="InterPro" id="IPR003599">
    <property type="entry name" value="Ig_sub"/>
</dbReference>
<evidence type="ECO:0000256" key="3">
    <source>
        <dbReference type="ARBA" id="ARBA00023136"/>
    </source>
</evidence>
<dbReference type="FunFam" id="2.60.40.10:FF:002319">
    <property type="entry name" value="Zgc:162154"/>
    <property type="match status" value="1"/>
</dbReference>
<feature type="domain" description="Ig-like" evidence="9">
    <location>
        <begin position="163"/>
        <end position="253"/>
    </location>
</feature>
<dbReference type="AlphaFoldDB" id="A0A8C1CKI4"/>
<keyword evidence="4" id="KW-1015">Disulfide bond</keyword>
<dbReference type="GO" id="GO:0050863">
    <property type="term" value="P:regulation of T cell activation"/>
    <property type="evidence" value="ECO:0007669"/>
    <property type="project" value="UniProtKB-ARBA"/>
</dbReference>
<feature type="region of interest" description="Disordered" evidence="7">
    <location>
        <begin position="347"/>
        <end position="373"/>
    </location>
</feature>
<dbReference type="InterPro" id="IPR053896">
    <property type="entry name" value="BTN3A2-like_Ig-C"/>
</dbReference>
<name>A0A8C1CKI4_CYPCA</name>
<evidence type="ECO:0000313" key="11">
    <source>
        <dbReference type="Proteomes" id="UP001108240"/>
    </source>
</evidence>
<dbReference type="InterPro" id="IPR050504">
    <property type="entry name" value="IgSF_BTN/MOG"/>
</dbReference>
<dbReference type="GO" id="GO:1903037">
    <property type="term" value="P:regulation of leukocyte cell-cell adhesion"/>
    <property type="evidence" value="ECO:0007669"/>
    <property type="project" value="UniProtKB-ARBA"/>
</dbReference>
<dbReference type="SMART" id="SM00406">
    <property type="entry name" value="IGv"/>
    <property type="match status" value="1"/>
</dbReference>
<evidence type="ECO:0000256" key="7">
    <source>
        <dbReference type="SAM" id="MobiDB-lite"/>
    </source>
</evidence>
<dbReference type="GO" id="GO:0005102">
    <property type="term" value="F:signaling receptor binding"/>
    <property type="evidence" value="ECO:0007669"/>
    <property type="project" value="TreeGrafter"/>
</dbReference>
<organism evidence="10 11">
    <name type="scientific">Cyprinus carpio carpio</name>
    <dbReference type="NCBI Taxonomy" id="630221"/>
    <lineage>
        <taxon>Eukaryota</taxon>
        <taxon>Metazoa</taxon>
        <taxon>Chordata</taxon>
        <taxon>Craniata</taxon>
        <taxon>Vertebrata</taxon>
        <taxon>Euteleostomi</taxon>
        <taxon>Actinopterygii</taxon>
        <taxon>Neopterygii</taxon>
        <taxon>Teleostei</taxon>
        <taxon>Ostariophysi</taxon>
        <taxon>Cypriniformes</taxon>
        <taxon>Cyprinidae</taxon>
        <taxon>Cyprininae</taxon>
        <taxon>Cyprinus</taxon>
    </lineage>
</organism>
<dbReference type="GO" id="GO:0001817">
    <property type="term" value="P:regulation of cytokine production"/>
    <property type="evidence" value="ECO:0007669"/>
    <property type="project" value="TreeGrafter"/>
</dbReference>
<dbReference type="InterPro" id="IPR036179">
    <property type="entry name" value="Ig-like_dom_sf"/>
</dbReference>
<evidence type="ECO:0000256" key="2">
    <source>
        <dbReference type="ARBA" id="ARBA00022729"/>
    </source>
</evidence>
<dbReference type="InterPro" id="IPR007110">
    <property type="entry name" value="Ig-like_dom"/>
</dbReference>
<dbReference type="Ensembl" id="ENSCCRT00000052871.2">
    <property type="protein sequence ID" value="ENSCCRP00000048801.2"/>
    <property type="gene ID" value="ENSCCRG00000026034.2"/>
</dbReference>
<proteinExistence type="predicted"/>
<accession>A0A8C1CKI4</accession>
<keyword evidence="11" id="KW-1185">Reference proteome</keyword>
<dbReference type="InterPro" id="IPR013106">
    <property type="entry name" value="Ig_V-set"/>
</dbReference>
<evidence type="ECO:0000259" key="9">
    <source>
        <dbReference type="PROSITE" id="PS50835"/>
    </source>
</evidence>
<feature type="transmembrane region" description="Helical" evidence="8">
    <location>
        <begin position="259"/>
        <end position="280"/>
    </location>
</feature>
<dbReference type="GO" id="GO:0050852">
    <property type="term" value="P:T cell receptor signaling pathway"/>
    <property type="evidence" value="ECO:0007669"/>
    <property type="project" value="TreeGrafter"/>
</dbReference>
<dbReference type="Pfam" id="PF07686">
    <property type="entry name" value="V-set"/>
    <property type="match status" value="1"/>
</dbReference>
<dbReference type="GeneTree" id="ENSGT01050000244843"/>
<dbReference type="Proteomes" id="UP001108240">
    <property type="component" value="Unplaced"/>
</dbReference>
<feature type="region of interest" description="Disordered" evidence="7">
    <location>
        <begin position="286"/>
        <end position="327"/>
    </location>
</feature>
<keyword evidence="2" id="KW-0732">Signal</keyword>
<evidence type="ECO:0000256" key="4">
    <source>
        <dbReference type="ARBA" id="ARBA00023157"/>
    </source>
</evidence>
<dbReference type="SMART" id="SM00409">
    <property type="entry name" value="IG"/>
    <property type="match status" value="1"/>
</dbReference>
<dbReference type="PANTHER" id="PTHR24100:SF151">
    <property type="entry name" value="ICOS LIGAND"/>
    <property type="match status" value="1"/>
</dbReference>
<sequence length="373" mass="43252">MISCIILFIHTLELKHLCPSEMKFICLTLLIMCGITDSRSEQYDVVGPVDPVFAVAGEEVILPCSVKPSISVVDMRVEWFRSDLKDSQLVHLYEDHDDRNTEQSQSYRGRTKLNEQELQRGDASLKLSSVQVSDEGRYKCFIQSKSWSDDATVDVSVEAVGSPPVITVGFDHSESLHLQCESEGWNPEPVLEWLDSEGVRLSSETTEMQRNTDGFSVKHTITVQHRDDKIHCRVKLRHHMLETLIVTSSKSFNPWRTSIILSSVAVVLIVIAGILLAAFVRKTREHDELQNENQRKKQERDELLEEKDRKQREFSSEREKLLEKEKNRIQQERDELLEEKNRIQRERDELQKEKNRKQQANTPLKEEKKCLLQ</sequence>
<dbReference type="GO" id="GO:0009897">
    <property type="term" value="C:external side of plasma membrane"/>
    <property type="evidence" value="ECO:0007669"/>
    <property type="project" value="TreeGrafter"/>
</dbReference>
<dbReference type="Pfam" id="PF22705">
    <property type="entry name" value="C2-set_3"/>
    <property type="match status" value="1"/>
</dbReference>
<dbReference type="FunFam" id="2.60.40.10:FF:000142">
    <property type="entry name" value="V-set domain-containing T-cell activation inhibitor 1"/>
    <property type="match status" value="1"/>
</dbReference>
<dbReference type="PROSITE" id="PS50835">
    <property type="entry name" value="IG_LIKE"/>
    <property type="match status" value="2"/>
</dbReference>
<keyword evidence="8" id="KW-0812">Transmembrane</keyword>
<feature type="domain" description="Ig-like" evidence="9">
    <location>
        <begin position="57"/>
        <end position="156"/>
    </location>
</feature>
<evidence type="ECO:0000256" key="8">
    <source>
        <dbReference type="SAM" id="Phobius"/>
    </source>
</evidence>
<keyword evidence="8" id="KW-1133">Transmembrane helix</keyword>